<accession>A0A6A6JRS6</accession>
<feature type="compositionally biased region" description="Basic residues" evidence="1">
    <location>
        <begin position="47"/>
        <end position="57"/>
    </location>
</feature>
<evidence type="ECO:0000256" key="2">
    <source>
        <dbReference type="SAM" id="SignalP"/>
    </source>
</evidence>
<evidence type="ECO:0008006" key="5">
    <source>
        <dbReference type="Google" id="ProtNLM"/>
    </source>
</evidence>
<protein>
    <recommendedName>
        <fullName evidence="5">Extracellular membrane protein CFEM domain-containing protein</fullName>
    </recommendedName>
</protein>
<organism evidence="3 4">
    <name type="scientific">Westerdykella ornata</name>
    <dbReference type="NCBI Taxonomy" id="318751"/>
    <lineage>
        <taxon>Eukaryota</taxon>
        <taxon>Fungi</taxon>
        <taxon>Dikarya</taxon>
        <taxon>Ascomycota</taxon>
        <taxon>Pezizomycotina</taxon>
        <taxon>Dothideomycetes</taxon>
        <taxon>Pleosporomycetidae</taxon>
        <taxon>Pleosporales</taxon>
        <taxon>Sporormiaceae</taxon>
        <taxon>Westerdykella</taxon>
    </lineage>
</organism>
<name>A0A6A6JRS6_WESOR</name>
<dbReference type="Proteomes" id="UP000800097">
    <property type="component" value="Unassembled WGS sequence"/>
</dbReference>
<feature type="signal peptide" evidence="2">
    <location>
        <begin position="1"/>
        <end position="18"/>
    </location>
</feature>
<dbReference type="AlphaFoldDB" id="A0A6A6JRS6"/>
<evidence type="ECO:0000313" key="3">
    <source>
        <dbReference type="EMBL" id="KAF2279272.1"/>
    </source>
</evidence>
<keyword evidence="2" id="KW-0732">Signal</keyword>
<keyword evidence="4" id="KW-1185">Reference proteome</keyword>
<gene>
    <name evidence="3" type="ORF">EI97DRAFT_439648</name>
</gene>
<evidence type="ECO:0000256" key="1">
    <source>
        <dbReference type="SAM" id="MobiDB-lite"/>
    </source>
</evidence>
<feature type="region of interest" description="Disordered" evidence="1">
    <location>
        <begin position="37"/>
        <end position="62"/>
    </location>
</feature>
<evidence type="ECO:0000313" key="4">
    <source>
        <dbReference type="Proteomes" id="UP000800097"/>
    </source>
</evidence>
<dbReference type="GeneID" id="54552744"/>
<dbReference type="OrthoDB" id="3783411at2759"/>
<proteinExistence type="predicted"/>
<feature type="chain" id="PRO_5025451280" description="Extracellular membrane protein CFEM domain-containing protein" evidence="2">
    <location>
        <begin position="19"/>
        <end position="162"/>
    </location>
</feature>
<sequence length="162" mass="17758">MRFSLVALALALVAAVAAYPHAEPQFEGPIVTAVPVTPSPSASGRPRPTRTRKHKPHKEPTPTFKPVKPCECIKPIIPVNQLTAKEKCEFEYAHNMACYFRTDGACQKPTFSVSSLPISYTFCIPSMLDSDIEFHSESEEPAGGFLLAIAIDSVFIRDDLLP</sequence>
<dbReference type="RefSeq" id="XP_033656811.1">
    <property type="nucleotide sequence ID" value="XM_033799569.1"/>
</dbReference>
<dbReference type="EMBL" id="ML986486">
    <property type="protein sequence ID" value="KAF2279272.1"/>
    <property type="molecule type" value="Genomic_DNA"/>
</dbReference>
<reference evidence="3" key="1">
    <citation type="journal article" date="2020" name="Stud. Mycol.">
        <title>101 Dothideomycetes genomes: a test case for predicting lifestyles and emergence of pathogens.</title>
        <authorList>
            <person name="Haridas S."/>
            <person name="Albert R."/>
            <person name="Binder M."/>
            <person name="Bloem J."/>
            <person name="Labutti K."/>
            <person name="Salamov A."/>
            <person name="Andreopoulos B."/>
            <person name="Baker S."/>
            <person name="Barry K."/>
            <person name="Bills G."/>
            <person name="Bluhm B."/>
            <person name="Cannon C."/>
            <person name="Castanera R."/>
            <person name="Culley D."/>
            <person name="Daum C."/>
            <person name="Ezra D."/>
            <person name="Gonzalez J."/>
            <person name="Henrissat B."/>
            <person name="Kuo A."/>
            <person name="Liang C."/>
            <person name="Lipzen A."/>
            <person name="Lutzoni F."/>
            <person name="Magnuson J."/>
            <person name="Mondo S."/>
            <person name="Nolan M."/>
            <person name="Ohm R."/>
            <person name="Pangilinan J."/>
            <person name="Park H.-J."/>
            <person name="Ramirez L."/>
            <person name="Alfaro M."/>
            <person name="Sun H."/>
            <person name="Tritt A."/>
            <person name="Yoshinaga Y."/>
            <person name="Zwiers L.-H."/>
            <person name="Turgeon B."/>
            <person name="Goodwin S."/>
            <person name="Spatafora J."/>
            <person name="Crous P."/>
            <person name="Grigoriev I."/>
        </authorList>
    </citation>
    <scope>NUCLEOTIDE SEQUENCE</scope>
    <source>
        <strain evidence="3">CBS 379.55</strain>
    </source>
</reference>